<dbReference type="Proteomes" id="UP000886005">
    <property type="component" value="Unassembled WGS sequence"/>
</dbReference>
<sequence length="106" mass="11766">MSNVDPLGSVNLRELLSRNTPVQGGQQQDSKDKKADFGDTISEFIDSVNDKAREAGKKSMDIVQGKSDNIQEAMAALEESGLSFKLMVEIRNKLLESYKEVERMSV</sequence>
<keyword evidence="6" id="KW-0966">Cell projection</keyword>
<evidence type="ECO:0000256" key="2">
    <source>
        <dbReference type="ARBA" id="ARBA00009272"/>
    </source>
</evidence>
<dbReference type="GO" id="GO:0003774">
    <property type="term" value="F:cytoskeletal motor activity"/>
    <property type="evidence" value="ECO:0007669"/>
    <property type="project" value="InterPro"/>
</dbReference>
<dbReference type="HAMAP" id="MF_00724">
    <property type="entry name" value="FliE"/>
    <property type="match status" value="1"/>
</dbReference>
<protein>
    <recommendedName>
        <fullName evidence="4">Flagellar hook-basal body complex protein FliE</fullName>
    </recommendedName>
</protein>
<feature type="region of interest" description="Disordered" evidence="5">
    <location>
        <begin position="1"/>
        <end position="36"/>
    </location>
</feature>
<accession>A0A7V1PT79</accession>
<dbReference type="PANTHER" id="PTHR34653">
    <property type="match status" value="1"/>
</dbReference>
<dbReference type="AlphaFoldDB" id="A0A7V1PT79"/>
<proteinExistence type="inferred from homology"/>
<name>A0A7V1PT79_CALAY</name>
<evidence type="ECO:0000256" key="4">
    <source>
        <dbReference type="HAMAP-Rule" id="MF_00724"/>
    </source>
</evidence>
<organism evidence="6">
    <name type="scientific">Caldithrix abyssi</name>
    <dbReference type="NCBI Taxonomy" id="187145"/>
    <lineage>
        <taxon>Bacteria</taxon>
        <taxon>Pseudomonadati</taxon>
        <taxon>Calditrichota</taxon>
        <taxon>Calditrichia</taxon>
        <taxon>Calditrichales</taxon>
        <taxon>Calditrichaceae</taxon>
        <taxon>Caldithrix</taxon>
    </lineage>
</organism>
<reference evidence="6" key="1">
    <citation type="journal article" date="2020" name="mSystems">
        <title>Genome- and Community-Level Interaction Insights into Carbon Utilization and Element Cycling Functions of Hydrothermarchaeota in Hydrothermal Sediment.</title>
        <authorList>
            <person name="Zhou Z."/>
            <person name="Liu Y."/>
            <person name="Xu W."/>
            <person name="Pan J."/>
            <person name="Luo Z.H."/>
            <person name="Li M."/>
        </authorList>
    </citation>
    <scope>NUCLEOTIDE SEQUENCE [LARGE SCALE GENOMIC DNA]</scope>
    <source>
        <strain evidence="6">HyVt-456</strain>
    </source>
</reference>
<dbReference type="GO" id="GO:0009425">
    <property type="term" value="C:bacterial-type flagellum basal body"/>
    <property type="evidence" value="ECO:0007669"/>
    <property type="project" value="UniProtKB-SubCell"/>
</dbReference>
<keyword evidence="6" id="KW-0282">Flagellum</keyword>
<comment type="similarity">
    <text evidence="2 4">Belongs to the FliE family.</text>
</comment>
<dbReference type="Pfam" id="PF02049">
    <property type="entry name" value="FliE"/>
    <property type="match status" value="1"/>
</dbReference>
<evidence type="ECO:0000313" key="6">
    <source>
        <dbReference type="EMBL" id="HED09072.1"/>
    </source>
</evidence>
<dbReference type="EMBL" id="DRLD01000003">
    <property type="protein sequence ID" value="HED09072.1"/>
    <property type="molecule type" value="Genomic_DNA"/>
</dbReference>
<dbReference type="InterPro" id="IPR001624">
    <property type="entry name" value="FliE"/>
</dbReference>
<keyword evidence="6" id="KW-0969">Cilium</keyword>
<evidence type="ECO:0000256" key="5">
    <source>
        <dbReference type="SAM" id="MobiDB-lite"/>
    </source>
</evidence>
<gene>
    <name evidence="4" type="primary">fliE</name>
    <name evidence="6" type="ORF">ENJ10_00150</name>
</gene>
<dbReference type="PRINTS" id="PR01006">
    <property type="entry name" value="FLGHOOKFLIE"/>
</dbReference>
<comment type="subcellular location">
    <subcellularLocation>
        <location evidence="1 4">Bacterial flagellum basal body</location>
    </subcellularLocation>
</comment>
<dbReference type="GO" id="GO:0071973">
    <property type="term" value="P:bacterial-type flagellum-dependent cell motility"/>
    <property type="evidence" value="ECO:0007669"/>
    <property type="project" value="InterPro"/>
</dbReference>
<dbReference type="PANTHER" id="PTHR34653:SF1">
    <property type="entry name" value="FLAGELLAR HOOK-BASAL BODY COMPLEX PROTEIN FLIE"/>
    <property type="match status" value="1"/>
</dbReference>
<evidence type="ECO:0000256" key="3">
    <source>
        <dbReference type="ARBA" id="ARBA00023143"/>
    </source>
</evidence>
<comment type="caution">
    <text evidence="6">The sequence shown here is derived from an EMBL/GenBank/DDBJ whole genome shotgun (WGS) entry which is preliminary data.</text>
</comment>
<keyword evidence="3 4" id="KW-0975">Bacterial flagellum</keyword>
<evidence type="ECO:0000256" key="1">
    <source>
        <dbReference type="ARBA" id="ARBA00004117"/>
    </source>
</evidence>
<dbReference type="GO" id="GO:0005198">
    <property type="term" value="F:structural molecule activity"/>
    <property type="evidence" value="ECO:0007669"/>
    <property type="project" value="InterPro"/>
</dbReference>